<keyword evidence="4" id="KW-1185">Reference proteome</keyword>
<name>A0A0M2V0H2_9GAMM</name>
<dbReference type="PANTHER" id="PTHR33755">
    <property type="entry name" value="TOXIN PARE1-RELATED"/>
    <property type="match status" value="1"/>
</dbReference>
<dbReference type="Proteomes" id="UP000034228">
    <property type="component" value="Unassembled WGS sequence"/>
</dbReference>
<dbReference type="Pfam" id="PF05016">
    <property type="entry name" value="ParE_toxin"/>
    <property type="match status" value="1"/>
</dbReference>
<dbReference type="OrthoDB" id="9798046at2"/>
<evidence type="ECO:0000256" key="2">
    <source>
        <dbReference type="ARBA" id="ARBA00022649"/>
    </source>
</evidence>
<dbReference type="STRING" id="336831.WG68_18480"/>
<evidence type="ECO:0000313" key="4">
    <source>
        <dbReference type="Proteomes" id="UP000034228"/>
    </source>
</evidence>
<dbReference type="RefSeq" id="WP_046559215.1">
    <property type="nucleotide sequence ID" value="NZ_LAHO01000025.1"/>
</dbReference>
<dbReference type="PANTHER" id="PTHR33755:SF5">
    <property type="entry name" value="TYPE II TOXIN-ANTITOXIN SYSTEM RELE_PARE FAMILY TOXIN"/>
    <property type="match status" value="1"/>
</dbReference>
<comment type="similarity">
    <text evidence="1">Belongs to the RelE toxin family.</text>
</comment>
<dbReference type="EMBL" id="LAHO01000025">
    <property type="protein sequence ID" value="KKO43874.1"/>
    <property type="molecule type" value="Genomic_DNA"/>
</dbReference>
<dbReference type="InterPro" id="IPR007712">
    <property type="entry name" value="RelE/ParE_toxin"/>
</dbReference>
<dbReference type="AlphaFoldDB" id="A0A0M2V0H2"/>
<evidence type="ECO:0000313" key="3">
    <source>
        <dbReference type="EMBL" id="KKO43874.1"/>
    </source>
</evidence>
<reference evidence="3 4" key="1">
    <citation type="submission" date="2015-03" db="EMBL/GenBank/DDBJ databases">
        <title>Draft genome sequences of two protease-producing strains of Arsukibacterium isolated from two cold and alkaline environments.</title>
        <authorList>
            <person name="Lylloff J.E."/>
            <person name="Skov L.B."/>
            <person name="Jepsen M."/>
            <person name="Hallin P.F."/>
            <person name="Sorensen S.J."/>
            <person name="Stougaard P."/>
            <person name="Glaring M.A."/>
        </authorList>
    </citation>
    <scope>NUCLEOTIDE SEQUENCE [LARGE SCALE GENOMIC DNA]</scope>
    <source>
        <strain evidence="3 4">GCM72</strain>
    </source>
</reference>
<proteinExistence type="inferred from homology"/>
<comment type="caution">
    <text evidence="3">The sequence shown here is derived from an EMBL/GenBank/DDBJ whole genome shotgun (WGS) entry which is preliminary data.</text>
</comment>
<organism evidence="3 4">
    <name type="scientific">Arsukibacterium ikkense</name>
    <dbReference type="NCBI Taxonomy" id="336831"/>
    <lineage>
        <taxon>Bacteria</taxon>
        <taxon>Pseudomonadati</taxon>
        <taxon>Pseudomonadota</taxon>
        <taxon>Gammaproteobacteria</taxon>
        <taxon>Chromatiales</taxon>
        <taxon>Chromatiaceae</taxon>
        <taxon>Arsukibacterium</taxon>
    </lineage>
</organism>
<dbReference type="InterPro" id="IPR035093">
    <property type="entry name" value="RelE/ParE_toxin_dom_sf"/>
</dbReference>
<accession>A0A0M2V0H2</accession>
<dbReference type="PATRIC" id="fig|336831.14.peg.2042"/>
<keyword evidence="2" id="KW-1277">Toxin-antitoxin system</keyword>
<protein>
    <submittedName>
        <fullName evidence="3">Toxin, RelE family protein</fullName>
    </submittedName>
</protein>
<dbReference type="Gene3D" id="3.30.2310.20">
    <property type="entry name" value="RelE-like"/>
    <property type="match status" value="1"/>
</dbReference>
<evidence type="ECO:0000256" key="1">
    <source>
        <dbReference type="ARBA" id="ARBA00006226"/>
    </source>
</evidence>
<dbReference type="InterPro" id="IPR051803">
    <property type="entry name" value="TA_system_RelE-like_toxin"/>
</dbReference>
<sequence length="102" mass="11755">MKLVIARSALQDLKDIKAYYLDQGVPAVGLKFVSTILQKMQLLPDHPLSGREVPEFGQEQIRELIYPPFRIVYMVQISKVSQISVVRVWRSERLLNLAEDET</sequence>
<gene>
    <name evidence="3" type="ORF">WG68_18480</name>
</gene>